<dbReference type="PATRIC" id="fig|1126833.4.peg.4775"/>
<accession>A0A0D5NN74</accession>
<dbReference type="PANTHER" id="PTHR30344">
    <property type="entry name" value="6-PHOSPHOGLUCONOLACTONASE-RELATED"/>
    <property type="match status" value="1"/>
</dbReference>
<comment type="similarity">
    <text evidence="1">Belongs to the cycloisomerase 2 family.</text>
</comment>
<dbReference type="EMBL" id="CP011058">
    <property type="protein sequence ID" value="AJY76711.1"/>
    <property type="molecule type" value="Genomic_DNA"/>
</dbReference>
<dbReference type="InterPro" id="IPR011048">
    <property type="entry name" value="Haem_d1_sf"/>
</dbReference>
<dbReference type="Gene3D" id="2.130.10.10">
    <property type="entry name" value="YVTN repeat-like/Quinoprotein amine dehydrogenase"/>
    <property type="match status" value="1"/>
</dbReference>
<evidence type="ECO:0000313" key="3">
    <source>
        <dbReference type="Proteomes" id="UP000032633"/>
    </source>
</evidence>
<dbReference type="Pfam" id="PF10282">
    <property type="entry name" value="Lactonase"/>
    <property type="match status" value="1"/>
</dbReference>
<dbReference type="PANTHER" id="PTHR30344:SF1">
    <property type="entry name" value="6-PHOSPHOGLUCONOLACTONASE"/>
    <property type="match status" value="1"/>
</dbReference>
<dbReference type="GO" id="GO:0017057">
    <property type="term" value="F:6-phosphogluconolactonase activity"/>
    <property type="evidence" value="ECO:0007669"/>
    <property type="project" value="TreeGrafter"/>
</dbReference>
<dbReference type="InterPro" id="IPR050282">
    <property type="entry name" value="Cycloisomerase_2"/>
</dbReference>
<evidence type="ECO:0000313" key="2">
    <source>
        <dbReference type="EMBL" id="AJY76711.1"/>
    </source>
</evidence>
<organism evidence="2 3">
    <name type="scientific">Paenibacillus beijingensis</name>
    <dbReference type="NCBI Taxonomy" id="1126833"/>
    <lineage>
        <taxon>Bacteria</taxon>
        <taxon>Bacillati</taxon>
        <taxon>Bacillota</taxon>
        <taxon>Bacilli</taxon>
        <taxon>Bacillales</taxon>
        <taxon>Paenibacillaceae</taxon>
        <taxon>Paenibacillus</taxon>
    </lineage>
</organism>
<reference evidence="3" key="2">
    <citation type="submission" date="2015-03" db="EMBL/GenBank/DDBJ databases">
        <title>Genome sequence of Paenibacillus beijingensis strain DSM 24997T.</title>
        <authorList>
            <person name="Kwak Y."/>
            <person name="Shin J.-H."/>
        </authorList>
    </citation>
    <scope>NUCLEOTIDE SEQUENCE [LARGE SCALE GENOMIC DNA]</scope>
    <source>
        <strain evidence="3">DSM 24997</strain>
    </source>
</reference>
<dbReference type="InterPro" id="IPR019405">
    <property type="entry name" value="Lactonase_7-beta_prop"/>
</dbReference>
<dbReference type="Proteomes" id="UP000032633">
    <property type="component" value="Chromosome"/>
</dbReference>
<gene>
    <name evidence="2" type="ORF">VN24_21740</name>
</gene>
<dbReference type="STRING" id="1126833.VN24_21740"/>
<proteinExistence type="inferred from homology"/>
<dbReference type="AlphaFoldDB" id="A0A0D5NN74"/>
<reference evidence="2 3" key="1">
    <citation type="journal article" date="2015" name="J. Biotechnol.">
        <title>Complete genome sequence of Paenibacillus beijingensis 7188(T) (=DSM 24997(T)), a novel rhizobacterium from jujube garden soil.</title>
        <authorList>
            <person name="Kwak Y."/>
            <person name="Shin J.H."/>
        </authorList>
    </citation>
    <scope>NUCLEOTIDE SEQUENCE [LARGE SCALE GENOMIC DNA]</scope>
    <source>
        <strain evidence="2 3">DSM 24997</strain>
    </source>
</reference>
<evidence type="ECO:0000256" key="1">
    <source>
        <dbReference type="ARBA" id="ARBA00005564"/>
    </source>
</evidence>
<dbReference type="SUPFAM" id="SSF51004">
    <property type="entry name" value="C-terminal (heme d1) domain of cytochrome cd1-nitrite reductase"/>
    <property type="match status" value="1"/>
</dbReference>
<sequence length="373" mass="40616">MNDDKESEGGNTVANQQQLLVFAGSYAERENSGVYVYRLNEETLELDLLDEVSGLKNPTFLNVDASSGYLYSIAEGTSAEGGKTGEAVAFLFDAAQGKLTRVNENTTTASPTCHIQRDPLDRYLIVVSYHGGMVGLMEIEEGGRIGRQLDVQQHEGHSVHKRQDCPHPHSTFFSPDGRYLFVQDLGLDIIRTYTLDRENNKLVPHRDNRIHAGAGPRHLTFHPNGQFAFVINELDSTISSLRFDADTGALNEIGSVSTLPDGFDGENTCAEVVISKDGRFLYGSNRGHDSLVVFAVDGDTGALSPIQHVTSGGGHPRHFALAPSGRLIVAANKDTNNIALFRVDPESGRLEYTGRSTEVSQPVCVQPVYVPVS</sequence>
<dbReference type="KEGG" id="pbj:VN24_21740"/>
<keyword evidence="3" id="KW-1185">Reference proteome</keyword>
<dbReference type="GO" id="GO:0005829">
    <property type="term" value="C:cytosol"/>
    <property type="evidence" value="ECO:0007669"/>
    <property type="project" value="TreeGrafter"/>
</dbReference>
<name>A0A0D5NN74_9BACL</name>
<dbReference type="HOGENOM" id="CLU_038716_5_1_9"/>
<dbReference type="InterPro" id="IPR015943">
    <property type="entry name" value="WD40/YVTN_repeat-like_dom_sf"/>
</dbReference>
<protein>
    <submittedName>
        <fullName evidence="2">3-carboxymuconate cyclase</fullName>
    </submittedName>
</protein>